<comment type="caution">
    <text evidence="3">The sequence shown here is derived from an EMBL/GenBank/DDBJ whole genome shotgun (WGS) entry which is preliminary data.</text>
</comment>
<feature type="domain" description="SAP" evidence="2">
    <location>
        <begin position="87"/>
        <end position="121"/>
    </location>
</feature>
<evidence type="ECO:0000259" key="2">
    <source>
        <dbReference type="PROSITE" id="PS50800"/>
    </source>
</evidence>
<keyword evidence="4" id="KW-1185">Reference proteome</keyword>
<reference evidence="3 4" key="1">
    <citation type="journal article" date="2020" name="G3 (Bethesda)">
        <title>Improved Reference Genome for Cyclotella cryptica CCMP332, a Model for Cell Wall Morphogenesis, Salinity Adaptation, and Lipid Production in Diatoms (Bacillariophyta).</title>
        <authorList>
            <person name="Roberts W.R."/>
            <person name="Downey K.M."/>
            <person name="Ruck E.C."/>
            <person name="Traller J.C."/>
            <person name="Alverson A.J."/>
        </authorList>
    </citation>
    <scope>NUCLEOTIDE SEQUENCE [LARGE SCALE GENOMIC DNA]</scope>
    <source>
        <strain evidence="3 4">CCMP332</strain>
    </source>
</reference>
<feature type="region of interest" description="Disordered" evidence="1">
    <location>
        <begin position="17"/>
        <end position="72"/>
    </location>
</feature>
<sequence length="322" mass="37212">MDNDAKSPIERLVFVAHNATTFEDQGQRTGSAENSGSESDIDKGNTDVQDHPDNGENGDSDDDNRLGFDDGDVDDLEEEVAESEEELMACKVAQLKLKLAKRGLIQTGRKPELISRLLNPQPSDFKNKPKIEPWKTSKAKALLIRLLRDKDSTFHLLTPERAWESSEWFKIYPKDRFISNMKNLKRSLEARELIVSNDNKVIEAEIASLSTLDRATNREYPLWHESDASKLLEKDLKDGLKKEMTPLQFQQTREEYLVFPSDVFRKHTYQEQRKQREMPMKITKCNKLAEMQHKNVVDEEAARWHAEQEHDDLVNEMVNLMV</sequence>
<dbReference type="EMBL" id="JABMIG020000159">
    <property type="protein sequence ID" value="KAL3788257.1"/>
    <property type="molecule type" value="Genomic_DNA"/>
</dbReference>
<dbReference type="SUPFAM" id="SSF68906">
    <property type="entry name" value="SAP domain"/>
    <property type="match status" value="1"/>
</dbReference>
<dbReference type="Proteomes" id="UP001516023">
    <property type="component" value="Unassembled WGS sequence"/>
</dbReference>
<accession>A0ABD3PKI8</accession>
<dbReference type="InterPro" id="IPR003034">
    <property type="entry name" value="SAP_dom"/>
</dbReference>
<gene>
    <name evidence="3" type="ORF">HJC23_011889</name>
</gene>
<dbReference type="Pfam" id="PF02037">
    <property type="entry name" value="SAP"/>
    <property type="match status" value="1"/>
</dbReference>
<dbReference type="PROSITE" id="PS50800">
    <property type="entry name" value="SAP"/>
    <property type="match status" value="1"/>
</dbReference>
<evidence type="ECO:0000313" key="4">
    <source>
        <dbReference type="Proteomes" id="UP001516023"/>
    </source>
</evidence>
<dbReference type="Gene3D" id="1.10.720.30">
    <property type="entry name" value="SAP domain"/>
    <property type="match status" value="1"/>
</dbReference>
<dbReference type="InterPro" id="IPR036361">
    <property type="entry name" value="SAP_dom_sf"/>
</dbReference>
<feature type="compositionally biased region" description="Polar residues" evidence="1">
    <location>
        <begin position="18"/>
        <end position="38"/>
    </location>
</feature>
<protein>
    <recommendedName>
        <fullName evidence="2">SAP domain-containing protein</fullName>
    </recommendedName>
</protein>
<organism evidence="3 4">
    <name type="scientific">Cyclotella cryptica</name>
    <dbReference type="NCBI Taxonomy" id="29204"/>
    <lineage>
        <taxon>Eukaryota</taxon>
        <taxon>Sar</taxon>
        <taxon>Stramenopiles</taxon>
        <taxon>Ochrophyta</taxon>
        <taxon>Bacillariophyta</taxon>
        <taxon>Coscinodiscophyceae</taxon>
        <taxon>Thalassiosirophycidae</taxon>
        <taxon>Stephanodiscales</taxon>
        <taxon>Stephanodiscaceae</taxon>
        <taxon>Cyclotella</taxon>
    </lineage>
</organism>
<feature type="compositionally biased region" description="Basic and acidic residues" evidence="1">
    <location>
        <begin position="40"/>
        <end position="54"/>
    </location>
</feature>
<dbReference type="AlphaFoldDB" id="A0ABD3PKI8"/>
<name>A0ABD3PKI8_9STRA</name>
<evidence type="ECO:0000256" key="1">
    <source>
        <dbReference type="SAM" id="MobiDB-lite"/>
    </source>
</evidence>
<evidence type="ECO:0000313" key="3">
    <source>
        <dbReference type="EMBL" id="KAL3788257.1"/>
    </source>
</evidence>
<proteinExistence type="predicted"/>